<name>U1NAD7_9EURY</name>
<sequence>MDSSYRPVSLIAGIASTVIGGAIIAMSINFLTVSAGGILEATSIKIIGWGSGDIVTGINLSVGGMLAIAGVSLLSGRGRAIAVSAGTGVCILSLIGLALYPTVSIASPPPRVLVSLGVIGIITLFTGTSLSGLRVGRDD</sequence>
<dbReference type="Proteomes" id="UP000030649">
    <property type="component" value="Unassembled WGS sequence"/>
</dbReference>
<dbReference type="HOGENOM" id="CLU_1860674_0_0_2"/>
<keyword evidence="1" id="KW-0472">Membrane</keyword>
<accession>U1NAD7</accession>
<evidence type="ECO:0000313" key="3">
    <source>
        <dbReference type="Proteomes" id="UP000030649"/>
    </source>
</evidence>
<feature type="transmembrane region" description="Helical" evidence="1">
    <location>
        <begin position="12"/>
        <end position="34"/>
    </location>
</feature>
<reference evidence="2 3" key="1">
    <citation type="journal article" date="2013" name="PLoS ONE">
        <title>Assembly-driven community genomics of a hypersaline microbial ecosystem.</title>
        <authorList>
            <person name="Podell S."/>
            <person name="Ugalde J.A."/>
            <person name="Narasingarao P."/>
            <person name="Banfield J.F."/>
            <person name="Heidelberg K.B."/>
            <person name="Allen E.E."/>
        </authorList>
    </citation>
    <scope>NUCLEOTIDE SEQUENCE [LARGE SCALE GENOMIC DNA]</scope>
    <source>
        <strain evidence="3">J07HQW1</strain>
    </source>
</reference>
<dbReference type="EMBL" id="KE356560">
    <property type="protein sequence ID" value="ERG93558.1"/>
    <property type="molecule type" value="Genomic_DNA"/>
</dbReference>
<dbReference type="AlphaFoldDB" id="U1NAD7"/>
<evidence type="ECO:0000313" key="2">
    <source>
        <dbReference type="EMBL" id="ERG93558.1"/>
    </source>
</evidence>
<proteinExistence type="predicted"/>
<dbReference type="STRING" id="1238424.J07HQW1_03622"/>
<feature type="transmembrane region" description="Helical" evidence="1">
    <location>
        <begin position="112"/>
        <end position="133"/>
    </location>
</feature>
<organism evidence="2 3">
    <name type="scientific">Haloquadratum walsbyi J07HQW1</name>
    <dbReference type="NCBI Taxonomy" id="1238424"/>
    <lineage>
        <taxon>Archaea</taxon>
        <taxon>Methanobacteriati</taxon>
        <taxon>Methanobacteriota</taxon>
        <taxon>Stenosarchaea group</taxon>
        <taxon>Halobacteria</taxon>
        <taxon>Halobacteriales</taxon>
        <taxon>Haloferacaceae</taxon>
        <taxon>Haloquadratum</taxon>
    </lineage>
</organism>
<feature type="transmembrane region" description="Helical" evidence="1">
    <location>
        <begin position="81"/>
        <end position="100"/>
    </location>
</feature>
<protein>
    <submittedName>
        <fullName evidence="2">Uncharacterized protein</fullName>
    </submittedName>
</protein>
<evidence type="ECO:0000256" key="1">
    <source>
        <dbReference type="SAM" id="Phobius"/>
    </source>
</evidence>
<feature type="transmembrane region" description="Helical" evidence="1">
    <location>
        <begin position="54"/>
        <end position="74"/>
    </location>
</feature>
<keyword evidence="1" id="KW-0812">Transmembrane</keyword>
<keyword evidence="1" id="KW-1133">Transmembrane helix</keyword>
<gene>
    <name evidence="2" type="ORF">J07HQW1_03622</name>
</gene>